<dbReference type="PANTHER" id="PTHR31157">
    <property type="entry name" value="SCP DOMAIN-CONTAINING PROTEIN"/>
    <property type="match status" value="1"/>
</dbReference>
<sequence length="180" mass="20182">MTGFLRFIAPVFVALLFIDCGKENNVNPPVTSITPDSSAPVTDSFPENVVNRTALLRLVNGLRSRGCNCGTDKMPPVPALTWNITLEKAAWLHSKDMYTQNYFDHNSPDGTNPGQRLSAAGYPWLYYGENIAKGRMDEQAVVLGWLNSPKHCYNMMDANFKELAVGKFDIYWTMELGNRK</sequence>
<reference evidence="2 3" key="1">
    <citation type="submission" date="2016-10" db="EMBL/GenBank/DDBJ databases">
        <authorList>
            <person name="de Groot N.N."/>
        </authorList>
    </citation>
    <scope>NUCLEOTIDE SEQUENCE [LARGE SCALE GENOMIC DNA]</scope>
    <source>
        <strain evidence="2 3">DSM 21039</strain>
    </source>
</reference>
<proteinExistence type="predicted"/>
<dbReference type="SUPFAM" id="SSF55797">
    <property type="entry name" value="PR-1-like"/>
    <property type="match status" value="1"/>
</dbReference>
<dbReference type="EMBL" id="FOBB01000001">
    <property type="protein sequence ID" value="SEK83170.1"/>
    <property type="molecule type" value="Genomic_DNA"/>
</dbReference>
<dbReference type="STRING" id="573321.SAMN04488505_101972"/>
<dbReference type="Proteomes" id="UP000198984">
    <property type="component" value="Unassembled WGS sequence"/>
</dbReference>
<evidence type="ECO:0000313" key="2">
    <source>
        <dbReference type="EMBL" id="SEK83170.1"/>
    </source>
</evidence>
<protein>
    <submittedName>
        <fullName evidence="2">Uncharacterized conserved protein YkwD, contains CAP (CSP/antigen 5/PR1) domain</fullName>
    </submittedName>
</protein>
<dbReference type="OrthoDB" id="982527at2"/>
<accession>A0A1H7K9J1</accession>
<dbReference type="CDD" id="cd05379">
    <property type="entry name" value="CAP_bacterial"/>
    <property type="match status" value="1"/>
</dbReference>
<dbReference type="InterPro" id="IPR035940">
    <property type="entry name" value="CAP_sf"/>
</dbReference>
<evidence type="ECO:0000313" key="3">
    <source>
        <dbReference type="Proteomes" id="UP000198984"/>
    </source>
</evidence>
<evidence type="ECO:0000259" key="1">
    <source>
        <dbReference type="Pfam" id="PF00188"/>
    </source>
</evidence>
<dbReference type="AlphaFoldDB" id="A0A1H7K9J1"/>
<dbReference type="Pfam" id="PF00188">
    <property type="entry name" value="CAP"/>
    <property type="match status" value="1"/>
</dbReference>
<name>A0A1H7K9J1_9BACT</name>
<dbReference type="InterPro" id="IPR014044">
    <property type="entry name" value="CAP_dom"/>
</dbReference>
<dbReference type="PANTHER" id="PTHR31157:SF1">
    <property type="entry name" value="SCP DOMAIN-CONTAINING PROTEIN"/>
    <property type="match status" value="1"/>
</dbReference>
<gene>
    <name evidence="2" type="ORF">SAMN04488505_101972</name>
</gene>
<dbReference type="RefSeq" id="WP_089906992.1">
    <property type="nucleotide sequence ID" value="NZ_FOBB01000001.1"/>
</dbReference>
<keyword evidence="3" id="KW-1185">Reference proteome</keyword>
<dbReference type="Gene3D" id="3.40.33.10">
    <property type="entry name" value="CAP"/>
    <property type="match status" value="1"/>
</dbReference>
<feature type="domain" description="SCP" evidence="1">
    <location>
        <begin position="56"/>
        <end position="166"/>
    </location>
</feature>
<organism evidence="2 3">
    <name type="scientific">Chitinophaga rupis</name>
    <dbReference type="NCBI Taxonomy" id="573321"/>
    <lineage>
        <taxon>Bacteria</taxon>
        <taxon>Pseudomonadati</taxon>
        <taxon>Bacteroidota</taxon>
        <taxon>Chitinophagia</taxon>
        <taxon>Chitinophagales</taxon>
        <taxon>Chitinophagaceae</taxon>
        <taxon>Chitinophaga</taxon>
    </lineage>
</organism>